<dbReference type="InterPro" id="IPR011701">
    <property type="entry name" value="MFS"/>
</dbReference>
<evidence type="ECO:0000256" key="4">
    <source>
        <dbReference type="ARBA" id="ARBA00022989"/>
    </source>
</evidence>
<feature type="region of interest" description="Disordered" evidence="6">
    <location>
        <begin position="1"/>
        <end position="24"/>
    </location>
</feature>
<dbReference type="Gene3D" id="1.20.1250.20">
    <property type="entry name" value="MFS general substrate transporter like domains"/>
    <property type="match status" value="1"/>
</dbReference>
<gene>
    <name evidence="10" type="primary">mfsd8</name>
</gene>
<dbReference type="STRING" id="52670.A0A2I4DCG6"/>
<keyword evidence="2" id="KW-0813">Transport</keyword>
<evidence type="ECO:0000313" key="10">
    <source>
        <dbReference type="RefSeq" id="XP_013889932.1"/>
    </source>
</evidence>
<protein>
    <submittedName>
        <fullName evidence="10">Major facilitator superfamily domain-containing protein 8</fullName>
    </submittedName>
</protein>
<dbReference type="InterPro" id="IPR020846">
    <property type="entry name" value="MFS_dom"/>
</dbReference>
<feature type="transmembrane region" description="Helical" evidence="7">
    <location>
        <begin position="70"/>
        <end position="90"/>
    </location>
</feature>
<feature type="transmembrane region" description="Helical" evidence="7">
    <location>
        <begin position="131"/>
        <end position="151"/>
    </location>
</feature>
<dbReference type="Pfam" id="PF07690">
    <property type="entry name" value="MFS_1"/>
    <property type="match status" value="1"/>
</dbReference>
<evidence type="ECO:0000256" key="5">
    <source>
        <dbReference type="ARBA" id="ARBA00023136"/>
    </source>
</evidence>
<feature type="transmembrane region" description="Helical" evidence="7">
    <location>
        <begin position="172"/>
        <end position="189"/>
    </location>
</feature>
<dbReference type="GO" id="GO:0022857">
    <property type="term" value="F:transmembrane transporter activity"/>
    <property type="evidence" value="ECO:0007669"/>
    <property type="project" value="InterPro"/>
</dbReference>
<reference evidence="10" key="1">
    <citation type="submission" date="2025-08" db="UniProtKB">
        <authorList>
            <consortium name="RefSeq"/>
        </authorList>
    </citation>
    <scope>IDENTIFICATION</scope>
    <source>
        <strain evidence="10">Quisiro</strain>
        <tissue evidence="10">Liver</tissue>
    </source>
</reference>
<dbReference type="CDD" id="cd17326">
    <property type="entry name" value="MFS_MFSD8"/>
    <property type="match status" value="1"/>
</dbReference>
<evidence type="ECO:0000256" key="7">
    <source>
        <dbReference type="SAM" id="Phobius"/>
    </source>
</evidence>
<dbReference type="SUPFAM" id="SSF103473">
    <property type="entry name" value="MFS general substrate transporter"/>
    <property type="match status" value="1"/>
</dbReference>
<feature type="transmembrane region" description="Helical" evidence="7">
    <location>
        <begin position="335"/>
        <end position="354"/>
    </location>
</feature>
<feature type="transmembrane region" description="Helical" evidence="7">
    <location>
        <begin position="209"/>
        <end position="227"/>
    </location>
</feature>
<evidence type="ECO:0000256" key="1">
    <source>
        <dbReference type="ARBA" id="ARBA00004127"/>
    </source>
</evidence>
<dbReference type="PROSITE" id="PS50850">
    <property type="entry name" value="MFS"/>
    <property type="match status" value="1"/>
</dbReference>
<feature type="transmembrane region" description="Helical" evidence="7">
    <location>
        <begin position="102"/>
        <end position="119"/>
    </location>
</feature>
<dbReference type="GO" id="GO:0012505">
    <property type="term" value="C:endomembrane system"/>
    <property type="evidence" value="ECO:0007669"/>
    <property type="project" value="UniProtKB-SubCell"/>
</dbReference>
<sequence>MSHLDSDVTTPLLRDDASSDDSQDEDYRSRWRSIRVMYFTMFLSSVGFTIVITSLWPYLEKVDSSADASFLGWMVAAYSLGQMAASPLFGWWSNHRPAREPLVCSIFINLSANIYYAYAYLPKTNNKYHMLMSRAFVGFGAGNVAVVRSYVAGATSLKERTSAMANMSACQALGFILGPALQAGLSFIGENGVTLDFLDLQLNMYTTPALLAAAFGLVNILLVLLVLKEHRVDEEGRNVRAINYTEEDRVDLLDEAEESIDQLAVVTSNILFFVVMFIFAVFETIGTPLSMDMFAWTRKEAVLYNGIIMCAIGFESILVFLAVKAASRRFGDRPVLLTGFSIIFCGFIILLPWGNHFPKIQWADVRNNSLVSRTSEGTLAANSTLEPTGCPYEQTWCQYTPAIYLAQYISSDILIGVGYPACNVMSYTLYSKILGPKPQGVYMGWLTTSGSGARTLGPVFVSHVYTLLGPRWAFSLICGMVVGAITLLSSTYRRLIAYSVRHGRIVE</sequence>
<evidence type="ECO:0000313" key="9">
    <source>
        <dbReference type="Proteomes" id="UP000192220"/>
    </source>
</evidence>
<keyword evidence="3 7" id="KW-0812">Transmembrane</keyword>
<name>A0A2I4DCG6_AUSLI</name>
<dbReference type="CTD" id="256471"/>
<dbReference type="PANTHER" id="PTHR23510:SF3">
    <property type="entry name" value="MAJOR FACILITATOR SUPERFAMILY DOMAIN-CONTAINING PROTEIN 8"/>
    <property type="match status" value="1"/>
</dbReference>
<dbReference type="KEGG" id="alim:106537108"/>
<evidence type="ECO:0000256" key="3">
    <source>
        <dbReference type="ARBA" id="ARBA00022692"/>
    </source>
</evidence>
<dbReference type="InParanoid" id="A0A2I4DCG6"/>
<dbReference type="AlphaFoldDB" id="A0A2I4DCG6"/>
<evidence type="ECO:0000256" key="6">
    <source>
        <dbReference type="SAM" id="MobiDB-lite"/>
    </source>
</evidence>
<evidence type="ECO:0000259" key="8">
    <source>
        <dbReference type="PROSITE" id="PS50850"/>
    </source>
</evidence>
<dbReference type="InterPro" id="IPR036259">
    <property type="entry name" value="MFS_trans_sf"/>
</dbReference>
<dbReference type="GO" id="GO:0005765">
    <property type="term" value="C:lysosomal membrane"/>
    <property type="evidence" value="ECO:0007669"/>
    <property type="project" value="TreeGrafter"/>
</dbReference>
<comment type="subcellular location">
    <subcellularLocation>
        <location evidence="1">Endomembrane system</location>
        <topology evidence="1">Multi-pass membrane protein</topology>
    </subcellularLocation>
</comment>
<dbReference type="RefSeq" id="XP_013889932.1">
    <property type="nucleotide sequence ID" value="XM_014034478.1"/>
</dbReference>
<feature type="domain" description="Major facilitator superfamily (MFS) profile" evidence="8">
    <location>
        <begin position="33"/>
        <end position="501"/>
    </location>
</feature>
<evidence type="ECO:0000256" key="2">
    <source>
        <dbReference type="ARBA" id="ARBA00022448"/>
    </source>
</evidence>
<feature type="transmembrane region" description="Helical" evidence="7">
    <location>
        <begin position="36"/>
        <end position="58"/>
    </location>
</feature>
<feature type="transmembrane region" description="Helical" evidence="7">
    <location>
        <begin position="302"/>
        <end position="323"/>
    </location>
</feature>
<keyword evidence="5 7" id="KW-0472">Membrane</keyword>
<dbReference type="FunCoup" id="A0A2I4DCG6">
    <property type="interactions" value="267"/>
</dbReference>
<feature type="transmembrane region" description="Helical" evidence="7">
    <location>
        <begin position="263"/>
        <end position="282"/>
    </location>
</feature>
<dbReference type="GeneID" id="106537108"/>
<feature type="transmembrane region" description="Helical" evidence="7">
    <location>
        <begin position="472"/>
        <end position="492"/>
    </location>
</feature>
<organism evidence="9 10">
    <name type="scientific">Austrofundulus limnaeus</name>
    <name type="common">Annual killifish</name>
    <dbReference type="NCBI Taxonomy" id="52670"/>
    <lineage>
        <taxon>Eukaryota</taxon>
        <taxon>Metazoa</taxon>
        <taxon>Chordata</taxon>
        <taxon>Craniata</taxon>
        <taxon>Vertebrata</taxon>
        <taxon>Euteleostomi</taxon>
        <taxon>Actinopterygii</taxon>
        <taxon>Neopterygii</taxon>
        <taxon>Teleostei</taxon>
        <taxon>Neoteleostei</taxon>
        <taxon>Acanthomorphata</taxon>
        <taxon>Ovalentaria</taxon>
        <taxon>Atherinomorphae</taxon>
        <taxon>Cyprinodontiformes</taxon>
        <taxon>Rivulidae</taxon>
        <taxon>Austrofundulus</taxon>
    </lineage>
</organism>
<dbReference type="PANTHER" id="PTHR23510">
    <property type="entry name" value="INNER MEMBRANE TRANSPORT PROTEIN YAJR"/>
    <property type="match status" value="1"/>
</dbReference>
<proteinExistence type="predicted"/>
<dbReference type="InterPro" id="IPR051068">
    <property type="entry name" value="MFS_Domain-Containing_Protein"/>
</dbReference>
<dbReference type="OrthoDB" id="370281at2759"/>
<keyword evidence="9" id="KW-1185">Reference proteome</keyword>
<dbReference type="Proteomes" id="UP000192220">
    <property type="component" value="Unplaced"/>
</dbReference>
<accession>A0A2I4DCG6</accession>
<keyword evidence="4 7" id="KW-1133">Transmembrane helix</keyword>